<accession>A0AB33BP93</accession>
<protein>
    <submittedName>
        <fullName evidence="2">Uncharacterized protein</fullName>
    </submittedName>
</protein>
<dbReference type="AlphaFoldDB" id="A0AB33BP93"/>
<keyword evidence="1" id="KW-0812">Transmembrane</keyword>
<sequence length="80" mass="8492">MITTVISSLIIPKFYLFCLMGLFIFTSNFVNSFFILRSVIIRASIPPSPQKVKTGAVNGNIPAKAIAAQAPPASPTLAPA</sequence>
<keyword evidence="3" id="KW-1185">Reference proteome</keyword>
<proteinExistence type="predicted"/>
<feature type="transmembrane region" description="Helical" evidence="1">
    <location>
        <begin position="14"/>
        <end position="36"/>
    </location>
</feature>
<name>A0AB33BP93_MICA7</name>
<organism evidence="2 3">
    <name type="scientific">Microcystis aeruginosa PCC 7806SL</name>
    <dbReference type="NCBI Taxonomy" id="1903187"/>
    <lineage>
        <taxon>Bacteria</taxon>
        <taxon>Bacillati</taxon>
        <taxon>Cyanobacteriota</taxon>
        <taxon>Cyanophyceae</taxon>
        <taxon>Oscillatoriophycideae</taxon>
        <taxon>Chroococcales</taxon>
        <taxon>Microcystaceae</taxon>
        <taxon>Microcystis</taxon>
    </lineage>
</organism>
<evidence type="ECO:0000313" key="3">
    <source>
        <dbReference type="Proteomes" id="UP000192439"/>
    </source>
</evidence>
<keyword evidence="1" id="KW-1133">Transmembrane helix</keyword>
<evidence type="ECO:0000313" key="2">
    <source>
        <dbReference type="EMBL" id="ARI81997.1"/>
    </source>
</evidence>
<keyword evidence="1" id="KW-0472">Membrane</keyword>
<reference evidence="2 3" key="1">
    <citation type="journal article" date="2018" name="Harmful Algae">
        <title>The highly heterogeneous methylated genomes and diverse restriction-modification systems of bloom-forming Microcystis.</title>
        <authorList>
            <person name="Zhao L."/>
            <person name="Song Y."/>
            <person name="Li L."/>
            <person name="Gan N."/>
            <person name="Brand J.J."/>
            <person name="Song L."/>
        </authorList>
    </citation>
    <scope>NUCLEOTIDE SEQUENCE [LARGE SCALE GENOMIC DNA]</scope>
    <source>
        <strain evidence="2 3">PCC 7806SL</strain>
    </source>
</reference>
<dbReference type="EMBL" id="CP020771">
    <property type="protein sequence ID" value="ARI81997.1"/>
    <property type="molecule type" value="Genomic_DNA"/>
</dbReference>
<evidence type="ECO:0000256" key="1">
    <source>
        <dbReference type="SAM" id="Phobius"/>
    </source>
</evidence>
<dbReference type="Proteomes" id="UP000192439">
    <property type="component" value="Chromosome"/>
</dbReference>
<gene>
    <name evidence="2" type="ORF">BH695_2718</name>
</gene>